<reference evidence="3 4" key="1">
    <citation type="submission" date="2024-02" db="EMBL/GenBank/DDBJ databases">
        <title>De novo assembly and annotation of 12 fungi associated with fruit tree decline syndrome in Ontario, Canada.</title>
        <authorList>
            <person name="Sulman M."/>
            <person name="Ellouze W."/>
            <person name="Ilyukhin E."/>
        </authorList>
    </citation>
    <scope>NUCLEOTIDE SEQUENCE [LARGE SCALE GENOMIC DNA]</scope>
    <source>
        <strain evidence="3 4">M42-189</strain>
    </source>
</reference>
<dbReference type="PANTHER" id="PTHR46411">
    <property type="entry name" value="FAMILY ATPASE, PUTATIVE-RELATED"/>
    <property type="match status" value="1"/>
</dbReference>
<evidence type="ECO:0000256" key="1">
    <source>
        <dbReference type="SAM" id="MobiDB-lite"/>
    </source>
</evidence>
<sequence>MNFPNCRRSTLSDPVPTTTEHSEDENESIDPEENGPPVEPGMLLESKDLYRSDPRAEWTVWAPEDIELDSKETDGSAKFALIVKREKIQEDDGSSGLSLHSIKVQSPLIKTLLGPVFENYPGIKTSLKNLKFTAPFREFFYRWKKFCQASKLSQHDENQSAHFKLLVDILSAEIKPHIEQVGDLLLNSVISFNYLWAIFEPGTEIYSLVDGQHRLYRLTSSHYVQLSDRTKIFRLACQFVDTDGVNFGYNSTTLTIGEFADVIRIVDLTVLPAYMKPDIDLVRAQLTERGKKFESLKGCHYKAYSGVYLLANASWGRSRRTTLQYGRIIVDDTMYGRYNGGSEKSLEALDESNSGRPESSISSIFDLDDDEMNDTNAPPAYQAMRYAMQQARRREERVRSQANSASTTTLREEHYVFCTSMVRGFCLISKEWVSLYVDNIAEILWNEEAFARLVLPHDYKRLIRGFVHMQLNSMDGFDDVMKGKGQGIIMLLSGEPGTGKTLTAESVAEDMRSPLYSIGAGELGESADEVEGSLRRVLEISTKWGAVLLLDECDVFLEQRSSKSIQRNKLVSVFLRLLEYYQGVMFLTTNRVDAFDPAFESRIHLTIQFPKLDFDSRLHVWRTFVRPKSTKSKYASNIRDEDLQQLATKDLNGRQIKNIVKTARLLAASEKLSLEMDHIEAVMRVK</sequence>
<gene>
    <name evidence="3" type="ORF">SLS60_002553</name>
</gene>
<dbReference type="PANTHER" id="PTHR46411:SF3">
    <property type="entry name" value="AAA+ ATPASE DOMAIN-CONTAINING PROTEIN"/>
    <property type="match status" value="1"/>
</dbReference>
<dbReference type="Proteomes" id="UP001521785">
    <property type="component" value="Unassembled WGS sequence"/>
</dbReference>
<dbReference type="SMART" id="SM00382">
    <property type="entry name" value="AAA"/>
    <property type="match status" value="1"/>
</dbReference>
<dbReference type="EMBL" id="JAKJXO020000003">
    <property type="protein sequence ID" value="KAL1607619.1"/>
    <property type="molecule type" value="Genomic_DNA"/>
</dbReference>
<evidence type="ECO:0000259" key="2">
    <source>
        <dbReference type="SMART" id="SM00382"/>
    </source>
</evidence>
<evidence type="ECO:0000313" key="4">
    <source>
        <dbReference type="Proteomes" id="UP001521785"/>
    </source>
</evidence>
<dbReference type="InterPro" id="IPR003593">
    <property type="entry name" value="AAA+_ATPase"/>
</dbReference>
<dbReference type="Pfam" id="PF00004">
    <property type="entry name" value="AAA"/>
    <property type="match status" value="1"/>
</dbReference>
<dbReference type="InterPro" id="IPR027417">
    <property type="entry name" value="P-loop_NTPase"/>
</dbReference>
<dbReference type="InterPro" id="IPR054289">
    <property type="entry name" value="DUF7025"/>
</dbReference>
<dbReference type="SUPFAM" id="SSF52540">
    <property type="entry name" value="P-loop containing nucleoside triphosphate hydrolases"/>
    <property type="match status" value="1"/>
</dbReference>
<comment type="caution">
    <text evidence="3">The sequence shown here is derived from an EMBL/GenBank/DDBJ whole genome shotgun (WGS) entry which is preliminary data.</text>
</comment>
<accession>A0ABR3RU41</accession>
<feature type="domain" description="AAA+ ATPase" evidence="2">
    <location>
        <begin position="486"/>
        <end position="613"/>
    </location>
</feature>
<dbReference type="Gene3D" id="3.40.50.300">
    <property type="entry name" value="P-loop containing nucleotide triphosphate hydrolases"/>
    <property type="match status" value="1"/>
</dbReference>
<dbReference type="InterPro" id="IPR003959">
    <property type="entry name" value="ATPase_AAA_core"/>
</dbReference>
<dbReference type="Pfam" id="PF22942">
    <property type="entry name" value="DUF7025"/>
    <property type="match status" value="1"/>
</dbReference>
<feature type="compositionally biased region" description="Acidic residues" evidence="1">
    <location>
        <begin position="22"/>
        <end position="33"/>
    </location>
</feature>
<feature type="compositionally biased region" description="Polar residues" evidence="1">
    <location>
        <begin position="7"/>
        <end position="19"/>
    </location>
</feature>
<dbReference type="CDD" id="cd19481">
    <property type="entry name" value="RecA-like_protease"/>
    <property type="match status" value="1"/>
</dbReference>
<evidence type="ECO:0000313" key="3">
    <source>
        <dbReference type="EMBL" id="KAL1607619.1"/>
    </source>
</evidence>
<feature type="region of interest" description="Disordered" evidence="1">
    <location>
        <begin position="1"/>
        <end position="44"/>
    </location>
</feature>
<keyword evidence="4" id="KW-1185">Reference proteome</keyword>
<proteinExistence type="predicted"/>
<name>A0ABR3RU41_9PLEO</name>
<organism evidence="3 4">
    <name type="scientific">Paraconiothyrium brasiliense</name>
    <dbReference type="NCBI Taxonomy" id="300254"/>
    <lineage>
        <taxon>Eukaryota</taxon>
        <taxon>Fungi</taxon>
        <taxon>Dikarya</taxon>
        <taxon>Ascomycota</taxon>
        <taxon>Pezizomycotina</taxon>
        <taxon>Dothideomycetes</taxon>
        <taxon>Pleosporomycetidae</taxon>
        <taxon>Pleosporales</taxon>
        <taxon>Massarineae</taxon>
        <taxon>Didymosphaeriaceae</taxon>
        <taxon>Paraconiothyrium</taxon>
    </lineage>
</organism>
<protein>
    <recommendedName>
        <fullName evidence="2">AAA+ ATPase domain-containing protein</fullName>
    </recommendedName>
</protein>